<name>A0ABD1Z1Y6_9MARC</name>
<evidence type="ECO:0000313" key="2">
    <source>
        <dbReference type="Proteomes" id="UP001605036"/>
    </source>
</evidence>
<proteinExistence type="predicted"/>
<comment type="caution">
    <text evidence="1">The sequence shown here is derived from an EMBL/GenBank/DDBJ whole genome shotgun (WGS) entry which is preliminary data.</text>
</comment>
<evidence type="ECO:0000313" key="1">
    <source>
        <dbReference type="EMBL" id="KAL2635982.1"/>
    </source>
</evidence>
<protein>
    <submittedName>
        <fullName evidence="1">Uncharacterized protein</fullName>
    </submittedName>
</protein>
<gene>
    <name evidence="1" type="ORF">R1flu_007461</name>
</gene>
<sequence length="83" mass="9444">MSASASGDFHTSRADRLFAVDTPMLRVWFVMAVRQGIENLLHYISFVGDFTVFGHLIQQICLLRRWLFTSPAPMLLGCLEPED</sequence>
<dbReference type="EMBL" id="JBHFFA010000003">
    <property type="protein sequence ID" value="KAL2635982.1"/>
    <property type="molecule type" value="Genomic_DNA"/>
</dbReference>
<reference evidence="1 2" key="1">
    <citation type="submission" date="2024-09" db="EMBL/GenBank/DDBJ databases">
        <title>Chromosome-scale assembly of Riccia fluitans.</title>
        <authorList>
            <person name="Paukszto L."/>
            <person name="Sawicki J."/>
            <person name="Karawczyk K."/>
            <person name="Piernik-Szablinska J."/>
            <person name="Szczecinska M."/>
            <person name="Mazdziarz M."/>
        </authorList>
    </citation>
    <scope>NUCLEOTIDE SEQUENCE [LARGE SCALE GENOMIC DNA]</scope>
    <source>
        <strain evidence="1">Rf_01</strain>
        <tissue evidence="1">Aerial parts of the thallus</tissue>
    </source>
</reference>
<keyword evidence="2" id="KW-1185">Reference proteome</keyword>
<organism evidence="1 2">
    <name type="scientific">Riccia fluitans</name>
    <dbReference type="NCBI Taxonomy" id="41844"/>
    <lineage>
        <taxon>Eukaryota</taxon>
        <taxon>Viridiplantae</taxon>
        <taxon>Streptophyta</taxon>
        <taxon>Embryophyta</taxon>
        <taxon>Marchantiophyta</taxon>
        <taxon>Marchantiopsida</taxon>
        <taxon>Marchantiidae</taxon>
        <taxon>Marchantiales</taxon>
        <taxon>Ricciaceae</taxon>
        <taxon>Riccia</taxon>
    </lineage>
</organism>
<accession>A0ABD1Z1Y6</accession>
<dbReference type="Proteomes" id="UP001605036">
    <property type="component" value="Unassembled WGS sequence"/>
</dbReference>
<dbReference type="AlphaFoldDB" id="A0ABD1Z1Y6"/>